<proteinExistence type="predicted"/>
<dbReference type="GO" id="GO:0006352">
    <property type="term" value="P:DNA-templated transcription initiation"/>
    <property type="evidence" value="ECO:0007669"/>
    <property type="project" value="InterPro"/>
</dbReference>
<dbReference type="InterPro" id="IPR013324">
    <property type="entry name" value="RNA_pol_sigma_r3/r4-like"/>
</dbReference>
<keyword evidence="2" id="KW-0731">Sigma factor</keyword>
<evidence type="ECO:0000259" key="5">
    <source>
        <dbReference type="Pfam" id="PF04542"/>
    </source>
</evidence>
<dbReference type="InterPro" id="IPR013325">
    <property type="entry name" value="RNA_pol_sigma_r2"/>
</dbReference>
<name>A0A9X5APP2_9FIRM</name>
<sequence>MEKQFEHWYEEKLYLVYGAMKKLHLRGDLDEFYQIGLVALWEASLRYNEEKGEFDHFAYSYIINRMKTSLTRMTKYQERICLTEDHFLETYEEEFSKSENVINDLIMENYLRYLTKNQQEVIRERYINDYSVEETAKHLGISVNAVKNRTRDALKKLRKILKGEM</sequence>
<dbReference type="Pfam" id="PF04542">
    <property type="entry name" value="Sigma70_r2"/>
    <property type="match status" value="1"/>
</dbReference>
<dbReference type="InterPro" id="IPR014284">
    <property type="entry name" value="RNA_pol_sigma-70_dom"/>
</dbReference>
<dbReference type="Pfam" id="PF04545">
    <property type="entry name" value="Sigma70_r4"/>
    <property type="match status" value="1"/>
</dbReference>
<dbReference type="AlphaFoldDB" id="A0A9X5APP2"/>
<dbReference type="GO" id="GO:0016987">
    <property type="term" value="F:sigma factor activity"/>
    <property type="evidence" value="ECO:0007669"/>
    <property type="project" value="UniProtKB-KW"/>
</dbReference>
<gene>
    <name evidence="7" type="ORF">GMA92_09930</name>
</gene>
<feature type="domain" description="RNA polymerase sigma-70 region 2" evidence="5">
    <location>
        <begin position="13"/>
        <end position="72"/>
    </location>
</feature>
<dbReference type="EMBL" id="WMQE01000022">
    <property type="protein sequence ID" value="MTK21736.1"/>
    <property type="molecule type" value="Genomic_DNA"/>
</dbReference>
<organism evidence="7 8">
    <name type="scientific">Turicibacter sanguinis</name>
    <dbReference type="NCBI Taxonomy" id="154288"/>
    <lineage>
        <taxon>Bacteria</taxon>
        <taxon>Bacillati</taxon>
        <taxon>Bacillota</taxon>
        <taxon>Erysipelotrichia</taxon>
        <taxon>Erysipelotrichales</taxon>
        <taxon>Turicibacteraceae</taxon>
        <taxon>Turicibacter</taxon>
    </lineage>
</organism>
<keyword evidence="4" id="KW-0804">Transcription</keyword>
<dbReference type="Proteomes" id="UP000487649">
    <property type="component" value="Unassembled WGS sequence"/>
</dbReference>
<feature type="domain" description="RNA polymerase sigma-70 region 4" evidence="6">
    <location>
        <begin position="112"/>
        <end position="159"/>
    </location>
</feature>
<dbReference type="PANTHER" id="PTHR30385">
    <property type="entry name" value="SIGMA FACTOR F FLAGELLAR"/>
    <property type="match status" value="1"/>
</dbReference>
<keyword evidence="3" id="KW-0238">DNA-binding</keyword>
<evidence type="ECO:0000256" key="1">
    <source>
        <dbReference type="ARBA" id="ARBA00023015"/>
    </source>
</evidence>
<dbReference type="InterPro" id="IPR007627">
    <property type="entry name" value="RNA_pol_sigma70_r2"/>
</dbReference>
<evidence type="ECO:0000256" key="3">
    <source>
        <dbReference type="ARBA" id="ARBA00023125"/>
    </source>
</evidence>
<dbReference type="CDD" id="cd06171">
    <property type="entry name" value="Sigma70_r4"/>
    <property type="match status" value="1"/>
</dbReference>
<dbReference type="GO" id="GO:0003677">
    <property type="term" value="F:DNA binding"/>
    <property type="evidence" value="ECO:0007669"/>
    <property type="project" value="UniProtKB-KW"/>
</dbReference>
<dbReference type="RefSeq" id="WP_006783964.1">
    <property type="nucleotide sequence ID" value="NZ_JAMQUV010000028.1"/>
</dbReference>
<reference evidence="7 8" key="1">
    <citation type="journal article" date="2019" name="Nat. Med.">
        <title>A library of human gut bacterial isolates paired with longitudinal multiomics data enables mechanistic microbiome research.</title>
        <authorList>
            <person name="Poyet M."/>
            <person name="Groussin M."/>
            <person name="Gibbons S.M."/>
            <person name="Avila-Pacheco J."/>
            <person name="Jiang X."/>
            <person name="Kearney S.M."/>
            <person name="Perrotta A.R."/>
            <person name="Berdy B."/>
            <person name="Zhao S."/>
            <person name="Lieberman T.D."/>
            <person name="Swanson P.K."/>
            <person name="Smith M."/>
            <person name="Roesemann S."/>
            <person name="Alexander J.E."/>
            <person name="Rich S.A."/>
            <person name="Livny J."/>
            <person name="Vlamakis H."/>
            <person name="Clish C."/>
            <person name="Bullock K."/>
            <person name="Deik A."/>
            <person name="Scott J."/>
            <person name="Pierce K.A."/>
            <person name="Xavier R.J."/>
            <person name="Alm E.J."/>
        </authorList>
    </citation>
    <scope>NUCLEOTIDE SEQUENCE [LARGE SCALE GENOMIC DNA]</scope>
    <source>
        <strain evidence="7 8">BIOML-A198</strain>
    </source>
</reference>
<evidence type="ECO:0000313" key="7">
    <source>
        <dbReference type="EMBL" id="MTK21736.1"/>
    </source>
</evidence>
<dbReference type="Gene3D" id="1.10.1740.10">
    <property type="match status" value="1"/>
</dbReference>
<protein>
    <submittedName>
        <fullName evidence="7">Sigma-70 family RNA polymerase sigma factor</fullName>
    </submittedName>
</protein>
<comment type="caution">
    <text evidence="7">The sequence shown here is derived from an EMBL/GenBank/DDBJ whole genome shotgun (WGS) entry which is preliminary data.</text>
</comment>
<evidence type="ECO:0000313" key="8">
    <source>
        <dbReference type="Proteomes" id="UP000487649"/>
    </source>
</evidence>
<dbReference type="SUPFAM" id="SSF88659">
    <property type="entry name" value="Sigma3 and sigma4 domains of RNA polymerase sigma factors"/>
    <property type="match status" value="1"/>
</dbReference>
<dbReference type="PANTHER" id="PTHR30385:SF4">
    <property type="entry name" value="RNA POLYMERASE SIGMA-E FACTOR"/>
    <property type="match status" value="1"/>
</dbReference>
<dbReference type="InterPro" id="IPR007630">
    <property type="entry name" value="RNA_pol_sigma70_r4"/>
</dbReference>
<evidence type="ECO:0000256" key="4">
    <source>
        <dbReference type="ARBA" id="ARBA00023163"/>
    </source>
</evidence>
<accession>A0A9X5APP2</accession>
<evidence type="ECO:0000256" key="2">
    <source>
        <dbReference type="ARBA" id="ARBA00023082"/>
    </source>
</evidence>
<dbReference type="NCBIfam" id="TIGR02937">
    <property type="entry name" value="sigma70-ECF"/>
    <property type="match status" value="1"/>
</dbReference>
<keyword evidence="1" id="KW-0805">Transcription regulation</keyword>
<evidence type="ECO:0000259" key="6">
    <source>
        <dbReference type="Pfam" id="PF04545"/>
    </source>
</evidence>
<dbReference type="Gene3D" id="1.10.10.10">
    <property type="entry name" value="Winged helix-like DNA-binding domain superfamily/Winged helix DNA-binding domain"/>
    <property type="match status" value="1"/>
</dbReference>
<dbReference type="InterPro" id="IPR036388">
    <property type="entry name" value="WH-like_DNA-bd_sf"/>
</dbReference>
<dbReference type="SUPFAM" id="SSF88946">
    <property type="entry name" value="Sigma2 domain of RNA polymerase sigma factors"/>
    <property type="match status" value="1"/>
</dbReference>